<dbReference type="InterPro" id="IPR036388">
    <property type="entry name" value="WH-like_DNA-bd_sf"/>
</dbReference>
<organism evidence="2 3">
    <name type="scientific">Streptoalloteichus tenebrarius (strain ATCC 17920 / DSM 40477 / JCM 4838 / CBS 697.72 / NBRC 16177 / NCIMB 11028 / NRRL B-12390 / A12253. 1 / ISP 5477)</name>
    <name type="common">Streptomyces tenebrarius</name>
    <dbReference type="NCBI Taxonomy" id="1933"/>
    <lineage>
        <taxon>Bacteria</taxon>
        <taxon>Bacillati</taxon>
        <taxon>Actinomycetota</taxon>
        <taxon>Actinomycetes</taxon>
        <taxon>Pseudonocardiales</taxon>
        <taxon>Pseudonocardiaceae</taxon>
        <taxon>Streptoalloteichus</taxon>
    </lineage>
</organism>
<protein>
    <submittedName>
        <fullName evidence="2">DNA-binding transcriptional regulator, MarR family</fullName>
    </submittedName>
</protein>
<dbReference type="InterPro" id="IPR039422">
    <property type="entry name" value="MarR/SlyA-like"/>
</dbReference>
<evidence type="ECO:0000259" key="1">
    <source>
        <dbReference type="PROSITE" id="PS50995"/>
    </source>
</evidence>
<dbReference type="SMART" id="SM00347">
    <property type="entry name" value="HTH_MARR"/>
    <property type="match status" value="1"/>
</dbReference>
<dbReference type="Pfam" id="PF12802">
    <property type="entry name" value="MarR_2"/>
    <property type="match status" value="1"/>
</dbReference>
<evidence type="ECO:0000313" key="2">
    <source>
        <dbReference type="EMBL" id="MCP2257936.1"/>
    </source>
</evidence>
<gene>
    <name evidence="2" type="ORF">LX15_001623</name>
</gene>
<sequence>MRARCTYHRGMVEDDGETRERALSALDRAAGAMVQRANRVHLYGEMLRAAGLAVEDALYPVISAVATLGPARVADISSAAGIGPTTGSRHLSQLERLGVVRRTDDPTDARVALVELTPHGRRVAERLRESRRRIFAELVSDWSDAEVERFSRQLQRFVDRIAERRAR</sequence>
<dbReference type="PANTHER" id="PTHR33164">
    <property type="entry name" value="TRANSCRIPTIONAL REGULATOR, MARR FAMILY"/>
    <property type="match status" value="1"/>
</dbReference>
<keyword evidence="2" id="KW-0238">DNA-binding</keyword>
<proteinExistence type="predicted"/>
<dbReference type="GO" id="GO:0003677">
    <property type="term" value="F:DNA binding"/>
    <property type="evidence" value="ECO:0007669"/>
    <property type="project" value="UniProtKB-KW"/>
</dbReference>
<dbReference type="PRINTS" id="PR00598">
    <property type="entry name" value="HTHMARR"/>
</dbReference>
<dbReference type="InterPro" id="IPR000835">
    <property type="entry name" value="HTH_MarR-typ"/>
</dbReference>
<dbReference type="Gene3D" id="1.10.10.10">
    <property type="entry name" value="Winged helix-like DNA-binding domain superfamily/Winged helix DNA-binding domain"/>
    <property type="match status" value="1"/>
</dbReference>
<name>A0ABT1HQY8_STRSD</name>
<dbReference type="PROSITE" id="PS50995">
    <property type="entry name" value="HTH_MARR_2"/>
    <property type="match status" value="1"/>
</dbReference>
<reference evidence="2 3" key="1">
    <citation type="submission" date="2022-06" db="EMBL/GenBank/DDBJ databases">
        <title>Genomic Encyclopedia of Archaeal and Bacterial Type Strains, Phase II (KMG-II): from individual species to whole genera.</title>
        <authorList>
            <person name="Goeker M."/>
        </authorList>
    </citation>
    <scope>NUCLEOTIDE SEQUENCE [LARGE SCALE GENOMIC DNA]</scope>
    <source>
        <strain evidence="2 3">DSM 40477</strain>
    </source>
</reference>
<dbReference type="InterPro" id="IPR036390">
    <property type="entry name" value="WH_DNA-bd_sf"/>
</dbReference>
<feature type="domain" description="HTH marR-type" evidence="1">
    <location>
        <begin position="19"/>
        <end position="159"/>
    </location>
</feature>
<comment type="caution">
    <text evidence="2">The sequence shown here is derived from an EMBL/GenBank/DDBJ whole genome shotgun (WGS) entry which is preliminary data.</text>
</comment>
<accession>A0ABT1HQY8</accession>
<dbReference type="Proteomes" id="UP001205311">
    <property type="component" value="Unassembled WGS sequence"/>
</dbReference>
<evidence type="ECO:0000313" key="3">
    <source>
        <dbReference type="Proteomes" id="UP001205311"/>
    </source>
</evidence>
<dbReference type="EMBL" id="JAMTCP010000006">
    <property type="protein sequence ID" value="MCP2257936.1"/>
    <property type="molecule type" value="Genomic_DNA"/>
</dbReference>
<dbReference type="SUPFAM" id="SSF46785">
    <property type="entry name" value="Winged helix' DNA-binding domain"/>
    <property type="match status" value="1"/>
</dbReference>
<keyword evidence="3" id="KW-1185">Reference proteome</keyword>
<dbReference type="PANTHER" id="PTHR33164:SF57">
    <property type="entry name" value="MARR-FAMILY TRANSCRIPTIONAL REGULATOR"/>
    <property type="match status" value="1"/>
</dbReference>